<dbReference type="Proteomes" id="UP000222788">
    <property type="component" value="Unassembled WGS sequence"/>
</dbReference>
<dbReference type="SUPFAM" id="SSF52540">
    <property type="entry name" value="P-loop containing nucleoside triphosphate hydrolases"/>
    <property type="match status" value="1"/>
</dbReference>
<feature type="compositionally biased region" description="Basic residues" evidence="1">
    <location>
        <begin position="121"/>
        <end position="152"/>
    </location>
</feature>
<organism evidence="3 4">
    <name type="scientific">Ceratocystis fimbriata CBS 114723</name>
    <dbReference type="NCBI Taxonomy" id="1035309"/>
    <lineage>
        <taxon>Eukaryota</taxon>
        <taxon>Fungi</taxon>
        <taxon>Dikarya</taxon>
        <taxon>Ascomycota</taxon>
        <taxon>Pezizomycotina</taxon>
        <taxon>Sordariomycetes</taxon>
        <taxon>Hypocreomycetidae</taxon>
        <taxon>Microascales</taxon>
        <taxon>Ceratocystidaceae</taxon>
        <taxon>Ceratocystis</taxon>
    </lineage>
</organism>
<name>A0A2C5WV36_9PEZI</name>
<dbReference type="GO" id="GO:0005524">
    <property type="term" value="F:ATP binding"/>
    <property type="evidence" value="ECO:0007669"/>
    <property type="project" value="InterPro"/>
</dbReference>
<proteinExistence type="predicted"/>
<reference evidence="3 4" key="2">
    <citation type="journal article" date="2013" name="IMA Fungus">
        <title>IMA Genome-F 1: Ceratocystis fimbriata: Draft nuclear genome sequence for the plant pathogen, Ceratocystis fimbriata.</title>
        <authorList>
            <person name="Wilken P.M."/>
            <person name="Steenkamp E.T."/>
            <person name="Wingfield M.J."/>
            <person name="de Beer Z.W."/>
            <person name="Wingfield B.D."/>
        </authorList>
    </citation>
    <scope>NUCLEOTIDE SEQUENCE [LARGE SCALE GENOMIC DNA]</scope>
    <source>
        <strain evidence="3 4">CBS 114723</strain>
    </source>
</reference>
<feature type="compositionally biased region" description="Acidic residues" evidence="1">
    <location>
        <begin position="653"/>
        <end position="671"/>
    </location>
</feature>
<dbReference type="CDD" id="cd19481">
    <property type="entry name" value="RecA-like_protease"/>
    <property type="match status" value="1"/>
</dbReference>
<evidence type="ECO:0000259" key="2">
    <source>
        <dbReference type="SMART" id="SM00382"/>
    </source>
</evidence>
<evidence type="ECO:0000256" key="1">
    <source>
        <dbReference type="SAM" id="MobiDB-lite"/>
    </source>
</evidence>
<keyword evidence="4" id="KW-1185">Reference proteome</keyword>
<dbReference type="Gene3D" id="3.40.50.300">
    <property type="entry name" value="P-loop containing nucleotide triphosphate hydrolases"/>
    <property type="match status" value="1"/>
</dbReference>
<feature type="compositionally biased region" description="Low complexity" evidence="1">
    <location>
        <begin position="85"/>
        <end position="98"/>
    </location>
</feature>
<dbReference type="STRING" id="1035309.A0A2C5WV36"/>
<sequence>MASNSIAPFASDLPDTSLSAKDLSTENTSSEVALTPPSNTHDSLSMPSEAAETKNPVKASKVKRRRRREAVEKIDGGDDRETDYSYDSSDSCSSASASIQYKSHDSGDSSSSEAESDSRSGRNKTKKTKREKRLGHRKRSDKKKTHRTRKQALRSAGDDSSSESSTSNTSSGASSSGEQAKEEGTDEVKWLRQQLEIRTAPAPTAASPQGYYLVPISGCAPTSTPHRPGLALDKPRVPPPKKPISDKKKGATRKASKPKDKSKKGYRRVDSVWDNNLHNFKLQETKEAVVEDKDDPEYAFQVCRSFDTDGRYEFTLVHIMSKPLQEVARHVIGNIQGVNLMDSVPKLNPNTLFLYLDDFEQYAKELKQMTPEGDTSKERRKNKAKLSTKIDHLKWLISYVNEDYSSLKKSLATMLSNGLITFDLIWALWKPSTIAYTSTYGSNDSPRAFKIRSCQKLHHFNSGPFWLVSGKYLDFNGKHFGHCSMQERIDEFHGARKITSLPVYPLRFHKHKDVITEKLIARGKDFVDLCGVNYREYKGMAYCKRKNDILRVNVKGRVMVDAATHRRINPNYDSCNIPQRDGSTESADDYGEEESSDVEDGSANNSNSRLDEFYGRTNPQASARKFELLKEGDTAGKAKSSFQENEAKGETEQEKEDEDGEDGEDGAEGEDQDKMTHKTHGSVAPKKPVFSDQDYLIASPLLLGFSFSEKLWLEFLVSKISEIQWNANAYESLVLAPKTKSIIKALVESHKYNAADSIDDVILGKGKGLVAVLHGPPGTGKTLTAEGISELLKCPLYMASAGELGTYSRCLEGELQKMLDICHAWGAILLLDEADVFLEKRNLHDINRNALVSIFLRQLEYFQGILFLTTNRVETFDDAFQSRIHIALRYDNLQPRARQAIFKMFIKKVQDQKPSRELEGCSGTPYQFTEDDFETLGKWDLNGRQIKNTISTAQALSINKKERFSMQHIREVFSVLSAFDQDLKGGPGYEEAMRSYF</sequence>
<feature type="region of interest" description="Disordered" evidence="1">
    <location>
        <begin position="1"/>
        <end position="210"/>
    </location>
</feature>
<feature type="compositionally biased region" description="Low complexity" evidence="1">
    <location>
        <begin position="158"/>
        <end position="178"/>
    </location>
</feature>
<feature type="compositionally biased region" description="Polar residues" evidence="1">
    <location>
        <begin position="25"/>
        <end position="46"/>
    </location>
</feature>
<dbReference type="Pfam" id="PF22942">
    <property type="entry name" value="DUF7025"/>
    <property type="match status" value="1"/>
</dbReference>
<feature type="compositionally biased region" description="Basic and acidic residues" evidence="1">
    <location>
        <begin position="179"/>
        <end position="190"/>
    </location>
</feature>
<dbReference type="InterPro" id="IPR027417">
    <property type="entry name" value="P-loop_NTPase"/>
</dbReference>
<dbReference type="GO" id="GO:0016887">
    <property type="term" value="F:ATP hydrolysis activity"/>
    <property type="evidence" value="ECO:0007669"/>
    <property type="project" value="InterPro"/>
</dbReference>
<evidence type="ECO:0000313" key="3">
    <source>
        <dbReference type="EMBL" id="PHH49602.1"/>
    </source>
</evidence>
<reference evidence="3 4" key="1">
    <citation type="journal article" date="2013" name="Fungal Biol.">
        <title>Analysis of microsatellite markers in the genome of the plant pathogen Ceratocystis fimbriata.</title>
        <authorList>
            <person name="Simpson M.C."/>
            <person name="Wilken P.M."/>
            <person name="Coetzee M.P."/>
            <person name="Wingfield M.J."/>
            <person name="Wingfield B.D."/>
        </authorList>
    </citation>
    <scope>NUCLEOTIDE SEQUENCE [LARGE SCALE GENOMIC DNA]</scope>
    <source>
        <strain evidence="3 4">CBS 114723</strain>
    </source>
</reference>
<dbReference type="InterPro" id="IPR003959">
    <property type="entry name" value="ATPase_AAA_core"/>
</dbReference>
<feature type="domain" description="AAA+ ATPase" evidence="2">
    <location>
        <begin position="767"/>
        <end position="891"/>
    </location>
</feature>
<feature type="region of interest" description="Disordered" evidence="1">
    <location>
        <begin position="224"/>
        <end position="267"/>
    </location>
</feature>
<feature type="compositionally biased region" description="Acidic residues" evidence="1">
    <location>
        <begin position="586"/>
        <end position="600"/>
    </location>
</feature>
<dbReference type="OrthoDB" id="10042665at2759"/>
<feature type="region of interest" description="Disordered" evidence="1">
    <location>
        <begin position="569"/>
        <end position="616"/>
    </location>
</feature>
<comment type="caution">
    <text evidence="3">The sequence shown here is derived from an EMBL/GenBank/DDBJ whole genome shotgun (WGS) entry which is preliminary data.</text>
</comment>
<dbReference type="EMBL" id="APWK03000185">
    <property type="protein sequence ID" value="PHH49602.1"/>
    <property type="molecule type" value="Genomic_DNA"/>
</dbReference>
<accession>A0A2C5WV36</accession>
<dbReference type="PANTHER" id="PTHR46411">
    <property type="entry name" value="FAMILY ATPASE, PUTATIVE-RELATED"/>
    <property type="match status" value="1"/>
</dbReference>
<feature type="region of interest" description="Disordered" evidence="1">
    <location>
        <begin position="634"/>
        <end position="685"/>
    </location>
</feature>
<dbReference type="SMART" id="SM00382">
    <property type="entry name" value="AAA"/>
    <property type="match status" value="1"/>
</dbReference>
<dbReference type="InterPro" id="IPR003593">
    <property type="entry name" value="AAA+_ATPase"/>
</dbReference>
<dbReference type="InterPro" id="IPR054289">
    <property type="entry name" value="DUF7025"/>
</dbReference>
<dbReference type="AlphaFoldDB" id="A0A2C5WV36"/>
<evidence type="ECO:0000313" key="4">
    <source>
        <dbReference type="Proteomes" id="UP000222788"/>
    </source>
</evidence>
<dbReference type="PANTHER" id="PTHR46411:SF1">
    <property type="entry name" value="FAMILY ATPASE, PUTATIVE (AFU_ORTHOLOGUE AFUA_7G05752)-RELATED"/>
    <property type="match status" value="1"/>
</dbReference>
<gene>
    <name evidence="3" type="ORF">CFIMG_006224RA</name>
</gene>
<protein>
    <recommendedName>
        <fullName evidence="2">AAA+ ATPase domain-containing protein</fullName>
    </recommendedName>
</protein>
<dbReference type="Pfam" id="PF00004">
    <property type="entry name" value="AAA"/>
    <property type="match status" value="1"/>
</dbReference>
<feature type="compositionally biased region" description="Basic and acidic residues" evidence="1">
    <location>
        <begin position="69"/>
        <end position="83"/>
    </location>
</feature>
<feature type="compositionally biased region" description="Basic residues" evidence="1">
    <location>
        <begin position="250"/>
        <end position="266"/>
    </location>
</feature>